<dbReference type="InterPro" id="IPR007110">
    <property type="entry name" value="Ig-like_dom"/>
</dbReference>
<evidence type="ECO:0000256" key="1">
    <source>
        <dbReference type="ARBA" id="ARBA00022614"/>
    </source>
</evidence>
<dbReference type="InterPro" id="IPR013783">
    <property type="entry name" value="Ig-like_fold"/>
</dbReference>
<dbReference type="Proteomes" id="UP001626550">
    <property type="component" value="Unassembled WGS sequence"/>
</dbReference>
<dbReference type="SUPFAM" id="SSF48726">
    <property type="entry name" value="Immunoglobulin"/>
    <property type="match status" value="2"/>
</dbReference>
<dbReference type="PROSITE" id="PS51450">
    <property type="entry name" value="LRR"/>
    <property type="match status" value="2"/>
</dbReference>
<reference evidence="7 8" key="1">
    <citation type="submission" date="2024-11" db="EMBL/GenBank/DDBJ databases">
        <title>Adaptive evolution of stress response genes in parasites aligns with host niche diversity.</title>
        <authorList>
            <person name="Hahn C."/>
            <person name="Resl P."/>
        </authorList>
    </citation>
    <scope>NUCLEOTIDE SEQUENCE [LARGE SCALE GENOMIC DNA]</scope>
    <source>
        <strain evidence="7">EGGRZ-B1_66</strain>
        <tissue evidence="7">Body</tissue>
    </source>
</reference>
<organism evidence="7 8">
    <name type="scientific">Cichlidogyrus casuarinus</name>
    <dbReference type="NCBI Taxonomy" id="1844966"/>
    <lineage>
        <taxon>Eukaryota</taxon>
        <taxon>Metazoa</taxon>
        <taxon>Spiralia</taxon>
        <taxon>Lophotrochozoa</taxon>
        <taxon>Platyhelminthes</taxon>
        <taxon>Monogenea</taxon>
        <taxon>Monopisthocotylea</taxon>
        <taxon>Dactylogyridea</taxon>
        <taxon>Ancyrocephalidae</taxon>
        <taxon>Cichlidogyrus</taxon>
    </lineage>
</organism>
<comment type="caution">
    <text evidence="7">The sequence shown here is derived from an EMBL/GenBank/DDBJ whole genome shotgun (WGS) entry which is preliminary data.</text>
</comment>
<dbReference type="InterPro" id="IPR050328">
    <property type="entry name" value="Dev_Immune_Receptor"/>
</dbReference>
<dbReference type="SMART" id="SM00408">
    <property type="entry name" value="IGc2"/>
    <property type="match status" value="2"/>
</dbReference>
<evidence type="ECO:0000256" key="2">
    <source>
        <dbReference type="ARBA" id="ARBA00022729"/>
    </source>
</evidence>
<evidence type="ECO:0000313" key="8">
    <source>
        <dbReference type="Proteomes" id="UP001626550"/>
    </source>
</evidence>
<dbReference type="Gene3D" id="2.60.40.10">
    <property type="entry name" value="Immunoglobulins"/>
    <property type="match status" value="2"/>
</dbReference>
<dbReference type="Pfam" id="PF13855">
    <property type="entry name" value="LRR_8"/>
    <property type="match status" value="1"/>
</dbReference>
<name>A0ABD2Q060_9PLAT</name>
<accession>A0ABD2Q060</accession>
<dbReference type="AlphaFoldDB" id="A0ABD2Q060"/>
<proteinExistence type="predicted"/>
<feature type="domain" description="Ig-like" evidence="6">
    <location>
        <begin position="261"/>
        <end position="344"/>
    </location>
</feature>
<feature type="domain" description="Ig-like" evidence="6">
    <location>
        <begin position="351"/>
        <end position="476"/>
    </location>
</feature>
<dbReference type="InterPro" id="IPR001611">
    <property type="entry name" value="Leu-rich_rpt"/>
</dbReference>
<keyword evidence="8" id="KW-1185">Reference proteome</keyword>
<dbReference type="InterPro" id="IPR003599">
    <property type="entry name" value="Ig_sub"/>
</dbReference>
<dbReference type="EMBL" id="JBJKFK010001458">
    <property type="protein sequence ID" value="KAL3313036.1"/>
    <property type="molecule type" value="Genomic_DNA"/>
</dbReference>
<dbReference type="SUPFAM" id="SSF52058">
    <property type="entry name" value="L domain-like"/>
    <property type="match status" value="1"/>
</dbReference>
<dbReference type="PROSITE" id="PS50835">
    <property type="entry name" value="IG_LIKE"/>
    <property type="match status" value="2"/>
</dbReference>
<evidence type="ECO:0000256" key="4">
    <source>
        <dbReference type="ARBA" id="ARBA00023157"/>
    </source>
</evidence>
<evidence type="ECO:0000313" key="7">
    <source>
        <dbReference type="EMBL" id="KAL3313036.1"/>
    </source>
</evidence>
<keyword evidence="1" id="KW-0433">Leucine-rich repeat</keyword>
<feature type="chain" id="PRO_5044798006" description="Ig-like domain-containing protein" evidence="5">
    <location>
        <begin position="16"/>
        <end position="490"/>
    </location>
</feature>
<dbReference type="InterPro" id="IPR003591">
    <property type="entry name" value="Leu-rich_rpt_typical-subtyp"/>
</dbReference>
<keyword evidence="2 5" id="KW-0732">Signal</keyword>
<dbReference type="InterPro" id="IPR003598">
    <property type="entry name" value="Ig_sub2"/>
</dbReference>
<dbReference type="SMART" id="SM00369">
    <property type="entry name" value="LRR_TYP"/>
    <property type="match status" value="3"/>
</dbReference>
<feature type="signal peptide" evidence="5">
    <location>
        <begin position="1"/>
        <end position="15"/>
    </location>
</feature>
<dbReference type="PANTHER" id="PTHR24373">
    <property type="entry name" value="SLIT RELATED LEUCINE-RICH REPEAT NEURONAL PROTEIN"/>
    <property type="match status" value="1"/>
</dbReference>
<dbReference type="PANTHER" id="PTHR24373:SF261">
    <property type="entry name" value="VASORIN"/>
    <property type="match status" value="1"/>
</dbReference>
<evidence type="ECO:0000256" key="5">
    <source>
        <dbReference type="SAM" id="SignalP"/>
    </source>
</evidence>
<evidence type="ECO:0000259" key="6">
    <source>
        <dbReference type="PROSITE" id="PS50835"/>
    </source>
</evidence>
<dbReference type="InterPro" id="IPR032675">
    <property type="entry name" value="LRR_dom_sf"/>
</dbReference>
<dbReference type="Pfam" id="PF13927">
    <property type="entry name" value="Ig_3"/>
    <property type="match status" value="1"/>
</dbReference>
<dbReference type="InterPro" id="IPR036179">
    <property type="entry name" value="Ig-like_dom_sf"/>
</dbReference>
<gene>
    <name evidence="7" type="ORF">Ciccas_008367</name>
</gene>
<keyword evidence="4" id="KW-1015">Disulfide bond</keyword>
<keyword evidence="3" id="KW-0677">Repeat</keyword>
<sequence length="490" mass="54628">MQGVFILLLIVSTTAVPCPDGCSCGNQMIACRNLPSTQIPRLPMYVGHGPGEAVLSVSIFHSPTLTTIQANAFDNLEDLTSLHLYNNRITNVSSLAFNNLKRLGALSMRQNEFVRLPDDLFDTVPNLFDLDLSYNKLTRLPISIERLSKIKVLRLNNIPIDCSCDIVDFAINLADIENSYAPAICATPAEMRGKKLSMLGSMTKSALNSTRQLGYYPSGSDPEYFYRNLIGKWPWEHCPVGDIGGIIPIDYKSASKEQTAPVIIHAPESVYAVVGDEVEFQCEVKGFPQPQISWILPSERTEYIKTLGRRRILKVMEVHDYYEGTFTCVAKNDLGMQMRSATLRLIPQSRPRIVSSPPAEDNSVMPGEDLMLKCIARGRPKPKLSWIWQQISLPRKLSTSGAFIVRTSDAEFVDPKIPIPDDFMESSSRRQQDMGLTHAYEEECSITLIIRNITDQLTAGSYVCYAASRAGIAKISTIIRLKEVKSQVIL</sequence>
<dbReference type="Gene3D" id="3.80.10.10">
    <property type="entry name" value="Ribonuclease Inhibitor"/>
    <property type="match status" value="1"/>
</dbReference>
<protein>
    <recommendedName>
        <fullName evidence="6">Ig-like domain-containing protein</fullName>
    </recommendedName>
</protein>
<dbReference type="SMART" id="SM00409">
    <property type="entry name" value="IG"/>
    <property type="match status" value="2"/>
</dbReference>
<evidence type="ECO:0000256" key="3">
    <source>
        <dbReference type="ARBA" id="ARBA00022737"/>
    </source>
</evidence>